<proteinExistence type="predicted"/>
<keyword evidence="2" id="KW-1185">Reference proteome</keyword>
<gene>
    <name evidence="1" type="ORF">HKX02_13135</name>
</gene>
<protein>
    <submittedName>
        <fullName evidence="1">Response regulator</fullName>
    </submittedName>
</protein>
<comment type="caution">
    <text evidence="1">The sequence shown here is derived from an EMBL/GenBank/DDBJ whole genome shotgun (WGS) entry which is preliminary data.</text>
</comment>
<dbReference type="SUPFAM" id="SSF52172">
    <property type="entry name" value="CheY-like"/>
    <property type="match status" value="1"/>
</dbReference>
<dbReference type="EMBL" id="JABFCY010000007">
    <property type="protein sequence ID" value="NNU61185.1"/>
    <property type="molecule type" value="Genomic_DNA"/>
</dbReference>
<evidence type="ECO:0000313" key="1">
    <source>
        <dbReference type="EMBL" id="NNU61185.1"/>
    </source>
</evidence>
<sequence length="130" mass="14231">MISLNDRAMYSFSGKRILVFEDSFLLSEETGRKLGAIGAVILGPVNTTEQALHFLQNEEVDAAILDVALEPATVLPLVDALETRSTPFIFALSMNPASDNKGFTGFVLSNRDNDLSVIAEALFRRRGLEQ</sequence>
<organism evidence="1 2">
    <name type="scientific">Ochrobactrum soli</name>
    <dbReference type="NCBI Taxonomy" id="2448455"/>
    <lineage>
        <taxon>Bacteria</taxon>
        <taxon>Pseudomonadati</taxon>
        <taxon>Pseudomonadota</taxon>
        <taxon>Alphaproteobacteria</taxon>
        <taxon>Hyphomicrobiales</taxon>
        <taxon>Brucellaceae</taxon>
        <taxon>Brucella/Ochrobactrum group</taxon>
        <taxon>Ochrobactrum</taxon>
    </lineage>
</organism>
<evidence type="ECO:0000313" key="2">
    <source>
        <dbReference type="Proteomes" id="UP000574931"/>
    </source>
</evidence>
<dbReference type="InterPro" id="IPR011006">
    <property type="entry name" value="CheY-like_superfamily"/>
</dbReference>
<dbReference type="Gene3D" id="3.40.50.2300">
    <property type="match status" value="1"/>
</dbReference>
<name>A0A849KHL2_9HYPH</name>
<reference evidence="1 2" key="1">
    <citation type="submission" date="2020-05" db="EMBL/GenBank/DDBJ databases">
        <title>Draft Genome Sequence of Ochrobactrum soli Isolated from Stable Fly Gut.</title>
        <authorList>
            <person name="Pileggi M.T."/>
            <person name="Vazhakkala L.J."/>
            <person name="Wong C.N."/>
        </authorList>
    </citation>
    <scope>NUCLEOTIDE SEQUENCE [LARGE SCALE GENOMIC DNA]</scope>
    <source>
        <strain evidence="1 2">MTP-C0764</strain>
    </source>
</reference>
<dbReference type="AlphaFoldDB" id="A0A849KHL2"/>
<accession>A0A849KHL2</accession>
<dbReference type="Proteomes" id="UP000574931">
    <property type="component" value="Unassembled WGS sequence"/>
</dbReference>